<proteinExistence type="predicted"/>
<dbReference type="PANTHER" id="PTHR32009">
    <property type="entry name" value="TMV RESISTANCE PROTEIN N-LIKE"/>
    <property type="match status" value="1"/>
</dbReference>
<dbReference type="InterPro" id="IPR035897">
    <property type="entry name" value="Toll_tir_struct_dom_sf"/>
</dbReference>
<name>A0AAD3RNN7_CRYJA</name>
<reference evidence="6" key="1">
    <citation type="submission" date="2022-12" db="EMBL/GenBank/DDBJ databases">
        <title>Chromosome-Level Genome Assembly of Japanese Cedar (Cryptomeriajaponica D. Don).</title>
        <authorList>
            <person name="Fujino T."/>
            <person name="Yamaguchi K."/>
            <person name="Yokoyama T."/>
            <person name="Hamanaka T."/>
            <person name="Harazono Y."/>
            <person name="Kamada H."/>
            <person name="Kobayashi W."/>
            <person name="Ujino-Ihara T."/>
            <person name="Uchiyama K."/>
            <person name="Matsumoto A."/>
            <person name="Izuno A."/>
            <person name="Tsumura Y."/>
            <person name="Toyoda A."/>
            <person name="Shigenobu S."/>
            <person name="Moriguchi Y."/>
            <person name="Ueno S."/>
            <person name="Kasahara M."/>
        </authorList>
    </citation>
    <scope>NUCLEOTIDE SEQUENCE</scope>
</reference>
<gene>
    <name evidence="6" type="ORF">SUGI_1215190</name>
</gene>
<keyword evidence="2" id="KW-0378">Hydrolase</keyword>
<protein>
    <recommendedName>
        <fullName evidence="1">ADP-ribosyl cyclase/cyclic ADP-ribose hydrolase</fullName>
        <ecNumber evidence="1">3.2.2.6</ecNumber>
    </recommendedName>
</protein>
<evidence type="ECO:0000259" key="5">
    <source>
        <dbReference type="PROSITE" id="PS50104"/>
    </source>
</evidence>
<accession>A0AAD3RNN7</accession>
<dbReference type="SMART" id="SM00255">
    <property type="entry name" value="TIR"/>
    <property type="match status" value="1"/>
</dbReference>
<organism evidence="6 7">
    <name type="scientific">Cryptomeria japonica</name>
    <name type="common">Japanese cedar</name>
    <name type="synonym">Cupressus japonica</name>
    <dbReference type="NCBI Taxonomy" id="3369"/>
    <lineage>
        <taxon>Eukaryota</taxon>
        <taxon>Viridiplantae</taxon>
        <taxon>Streptophyta</taxon>
        <taxon>Embryophyta</taxon>
        <taxon>Tracheophyta</taxon>
        <taxon>Spermatophyta</taxon>
        <taxon>Pinopsida</taxon>
        <taxon>Pinidae</taxon>
        <taxon>Conifers II</taxon>
        <taxon>Cupressales</taxon>
        <taxon>Cupressaceae</taxon>
        <taxon>Cryptomeria</taxon>
    </lineage>
</organism>
<comment type="catalytic activity">
    <reaction evidence="4">
        <text>NAD(+) + H2O = ADP-D-ribose + nicotinamide + H(+)</text>
        <dbReference type="Rhea" id="RHEA:16301"/>
        <dbReference type="ChEBI" id="CHEBI:15377"/>
        <dbReference type="ChEBI" id="CHEBI:15378"/>
        <dbReference type="ChEBI" id="CHEBI:17154"/>
        <dbReference type="ChEBI" id="CHEBI:57540"/>
        <dbReference type="ChEBI" id="CHEBI:57967"/>
        <dbReference type="EC" id="3.2.2.6"/>
    </reaction>
    <physiologicalReaction direction="left-to-right" evidence="4">
        <dbReference type="Rhea" id="RHEA:16302"/>
    </physiologicalReaction>
</comment>
<dbReference type="Gene3D" id="3.40.50.10140">
    <property type="entry name" value="Toll/interleukin-1 receptor homology (TIR) domain"/>
    <property type="match status" value="1"/>
</dbReference>
<sequence>MEEYKPSTTKFAFQSDNRYHMFLSFRGPDVRKTLADHLFQALLATGLSFFLDSHKLEKGETTWKSLEKAIQSSTIQIPIFSQGYADSTWCLKEVVAMLRTRGLIIPLFYHVDLTDVKYPEKESSPYKQSFLKHVEF</sequence>
<dbReference type="InterPro" id="IPR000157">
    <property type="entry name" value="TIR_dom"/>
</dbReference>
<dbReference type="SUPFAM" id="SSF52200">
    <property type="entry name" value="Toll/Interleukin receptor TIR domain"/>
    <property type="match status" value="1"/>
</dbReference>
<comment type="caution">
    <text evidence="6">The sequence shown here is derived from an EMBL/GenBank/DDBJ whole genome shotgun (WGS) entry which is preliminary data.</text>
</comment>
<dbReference type="GO" id="GO:0007165">
    <property type="term" value="P:signal transduction"/>
    <property type="evidence" value="ECO:0007669"/>
    <property type="project" value="InterPro"/>
</dbReference>
<dbReference type="EC" id="3.2.2.6" evidence="1"/>
<dbReference type="EMBL" id="BSEH01000017">
    <property type="protein sequence ID" value="GLJ56291.1"/>
    <property type="molecule type" value="Genomic_DNA"/>
</dbReference>
<keyword evidence="3" id="KW-0520">NAD</keyword>
<dbReference type="AlphaFoldDB" id="A0AAD3RNN7"/>
<feature type="domain" description="TIR" evidence="5">
    <location>
        <begin position="17"/>
        <end position="136"/>
    </location>
</feature>
<keyword evidence="7" id="KW-1185">Reference proteome</keyword>
<dbReference type="Proteomes" id="UP001234787">
    <property type="component" value="Unassembled WGS sequence"/>
</dbReference>
<dbReference type="GO" id="GO:0061809">
    <property type="term" value="F:NAD+ nucleosidase activity, cyclic ADP-ribose generating"/>
    <property type="evidence" value="ECO:0007669"/>
    <property type="project" value="UniProtKB-EC"/>
</dbReference>
<dbReference type="PROSITE" id="PS50104">
    <property type="entry name" value="TIR"/>
    <property type="match status" value="1"/>
</dbReference>
<evidence type="ECO:0000313" key="6">
    <source>
        <dbReference type="EMBL" id="GLJ56291.1"/>
    </source>
</evidence>
<evidence type="ECO:0000313" key="7">
    <source>
        <dbReference type="Proteomes" id="UP001234787"/>
    </source>
</evidence>
<evidence type="ECO:0000256" key="4">
    <source>
        <dbReference type="ARBA" id="ARBA00047304"/>
    </source>
</evidence>
<dbReference type="Pfam" id="PF01582">
    <property type="entry name" value="TIR"/>
    <property type="match status" value="1"/>
</dbReference>
<evidence type="ECO:0000256" key="2">
    <source>
        <dbReference type="ARBA" id="ARBA00022801"/>
    </source>
</evidence>
<evidence type="ECO:0000256" key="1">
    <source>
        <dbReference type="ARBA" id="ARBA00011982"/>
    </source>
</evidence>
<dbReference type="PANTHER" id="PTHR32009:SF39">
    <property type="entry name" value="TIR DOMAIN-CONTAINING PROTEIN"/>
    <property type="match status" value="1"/>
</dbReference>
<evidence type="ECO:0000256" key="3">
    <source>
        <dbReference type="ARBA" id="ARBA00023027"/>
    </source>
</evidence>